<sequence length="213" mass="24569">MRDKITIGEQVAIAPSITQHPRYIITDSQDACRAYMCGLICPEAHQILDTHQPREGKRTISIISSPFHNETELRGNARAHQLARVEAEARAMVSGDEHPDHQPDPPSPLTTYKNITTYYREQRRTLPPPRHMLNKREQVKWRLLQTNSYPTPSRLKLLYPQLYLSLTCPNCQQDRGKIYHMVLACPKRSKLQEAARLHNRLNSWETAIRASEA</sequence>
<proteinExistence type="predicted"/>
<dbReference type="EMBL" id="JABSTQ010011400">
    <property type="protein sequence ID" value="KAG0411832.1"/>
    <property type="molecule type" value="Genomic_DNA"/>
</dbReference>
<evidence type="ECO:0000313" key="2">
    <source>
        <dbReference type="Proteomes" id="UP000805193"/>
    </source>
</evidence>
<evidence type="ECO:0000313" key="1">
    <source>
        <dbReference type="EMBL" id="KAG0411832.1"/>
    </source>
</evidence>
<dbReference type="Proteomes" id="UP000805193">
    <property type="component" value="Unassembled WGS sequence"/>
</dbReference>
<comment type="caution">
    <text evidence="1">The sequence shown here is derived from an EMBL/GenBank/DDBJ whole genome shotgun (WGS) entry which is preliminary data.</text>
</comment>
<accession>A0AC60NXF3</accession>
<reference evidence="1 2" key="1">
    <citation type="journal article" date="2020" name="Cell">
        <title>Large-Scale Comparative Analyses of Tick Genomes Elucidate Their Genetic Diversity and Vector Capacities.</title>
        <authorList>
            <consortium name="Tick Genome and Microbiome Consortium (TIGMIC)"/>
            <person name="Jia N."/>
            <person name="Wang J."/>
            <person name="Shi W."/>
            <person name="Du L."/>
            <person name="Sun Y."/>
            <person name="Zhan W."/>
            <person name="Jiang J.F."/>
            <person name="Wang Q."/>
            <person name="Zhang B."/>
            <person name="Ji P."/>
            <person name="Bell-Sakyi L."/>
            <person name="Cui X.M."/>
            <person name="Yuan T.T."/>
            <person name="Jiang B.G."/>
            <person name="Yang W.F."/>
            <person name="Lam T.T."/>
            <person name="Chang Q.C."/>
            <person name="Ding S.J."/>
            <person name="Wang X.J."/>
            <person name="Zhu J.G."/>
            <person name="Ruan X.D."/>
            <person name="Zhao L."/>
            <person name="Wei J.T."/>
            <person name="Ye R.Z."/>
            <person name="Que T.C."/>
            <person name="Du C.H."/>
            <person name="Zhou Y.H."/>
            <person name="Cheng J.X."/>
            <person name="Dai P.F."/>
            <person name="Guo W.B."/>
            <person name="Han X.H."/>
            <person name="Huang E.J."/>
            <person name="Li L.F."/>
            <person name="Wei W."/>
            <person name="Gao Y.C."/>
            <person name="Liu J.Z."/>
            <person name="Shao H.Z."/>
            <person name="Wang X."/>
            <person name="Wang C.C."/>
            <person name="Yang T.C."/>
            <person name="Huo Q.B."/>
            <person name="Li W."/>
            <person name="Chen H.Y."/>
            <person name="Chen S.E."/>
            <person name="Zhou L.G."/>
            <person name="Ni X.B."/>
            <person name="Tian J.H."/>
            <person name="Sheng Y."/>
            <person name="Liu T."/>
            <person name="Pan Y.S."/>
            <person name="Xia L.Y."/>
            <person name="Li J."/>
            <person name="Zhao F."/>
            <person name="Cao W.C."/>
        </authorList>
    </citation>
    <scope>NUCLEOTIDE SEQUENCE [LARGE SCALE GENOMIC DNA]</scope>
    <source>
        <strain evidence="1">Iper-2018</strain>
    </source>
</reference>
<protein>
    <submittedName>
        <fullName evidence="1">Uncharacterized protein</fullName>
    </submittedName>
</protein>
<name>A0AC60NXF3_IXOPE</name>
<organism evidence="1 2">
    <name type="scientific">Ixodes persulcatus</name>
    <name type="common">Taiga tick</name>
    <dbReference type="NCBI Taxonomy" id="34615"/>
    <lineage>
        <taxon>Eukaryota</taxon>
        <taxon>Metazoa</taxon>
        <taxon>Ecdysozoa</taxon>
        <taxon>Arthropoda</taxon>
        <taxon>Chelicerata</taxon>
        <taxon>Arachnida</taxon>
        <taxon>Acari</taxon>
        <taxon>Parasitiformes</taxon>
        <taxon>Ixodida</taxon>
        <taxon>Ixodoidea</taxon>
        <taxon>Ixodidae</taxon>
        <taxon>Ixodinae</taxon>
        <taxon>Ixodes</taxon>
    </lineage>
</organism>
<gene>
    <name evidence="1" type="ORF">HPB47_011040</name>
</gene>
<keyword evidence="2" id="KW-1185">Reference proteome</keyword>